<proteinExistence type="predicted"/>
<dbReference type="Proteomes" id="UP000276133">
    <property type="component" value="Unassembled WGS sequence"/>
</dbReference>
<name>A0A3M7SEV4_BRAPC</name>
<evidence type="ECO:0000313" key="2">
    <source>
        <dbReference type="Proteomes" id="UP000276133"/>
    </source>
</evidence>
<comment type="caution">
    <text evidence="1">The sequence shown here is derived from an EMBL/GenBank/DDBJ whole genome shotgun (WGS) entry which is preliminary data.</text>
</comment>
<organism evidence="1 2">
    <name type="scientific">Brachionus plicatilis</name>
    <name type="common">Marine rotifer</name>
    <name type="synonym">Brachionus muelleri</name>
    <dbReference type="NCBI Taxonomy" id="10195"/>
    <lineage>
        <taxon>Eukaryota</taxon>
        <taxon>Metazoa</taxon>
        <taxon>Spiralia</taxon>
        <taxon>Gnathifera</taxon>
        <taxon>Rotifera</taxon>
        <taxon>Eurotatoria</taxon>
        <taxon>Monogononta</taxon>
        <taxon>Pseudotrocha</taxon>
        <taxon>Ploima</taxon>
        <taxon>Brachionidae</taxon>
        <taxon>Brachionus</taxon>
    </lineage>
</organism>
<reference evidence="1 2" key="1">
    <citation type="journal article" date="2018" name="Sci. Rep.">
        <title>Genomic signatures of local adaptation to the degree of environmental predictability in rotifers.</title>
        <authorList>
            <person name="Franch-Gras L."/>
            <person name="Hahn C."/>
            <person name="Garcia-Roger E.M."/>
            <person name="Carmona M.J."/>
            <person name="Serra M."/>
            <person name="Gomez A."/>
        </authorList>
    </citation>
    <scope>NUCLEOTIDE SEQUENCE [LARGE SCALE GENOMIC DNA]</scope>
    <source>
        <strain evidence="1">HYR1</strain>
    </source>
</reference>
<dbReference type="AlphaFoldDB" id="A0A3M7SEV4"/>
<dbReference type="EMBL" id="REGN01001505">
    <property type="protein sequence ID" value="RNA34269.1"/>
    <property type="molecule type" value="Genomic_DNA"/>
</dbReference>
<accession>A0A3M7SEV4</accession>
<dbReference type="InterPro" id="IPR036397">
    <property type="entry name" value="RNaseH_sf"/>
</dbReference>
<gene>
    <name evidence="1" type="ORF">BpHYR1_022127</name>
</gene>
<dbReference type="Gene3D" id="3.30.420.10">
    <property type="entry name" value="Ribonuclease H-like superfamily/Ribonuclease H"/>
    <property type="match status" value="1"/>
</dbReference>
<dbReference type="GO" id="GO:0003676">
    <property type="term" value="F:nucleic acid binding"/>
    <property type="evidence" value="ECO:0007669"/>
    <property type="project" value="InterPro"/>
</dbReference>
<protein>
    <submittedName>
        <fullName evidence="1">Uncharacterized protein</fullName>
    </submittedName>
</protein>
<keyword evidence="2" id="KW-1185">Reference proteome</keyword>
<sequence>MKYCQKDQESNQIRTKRLTASQNHAKTVAFPVILRATEFAKFKENMNAELYCEILAKYLLLFEAHKYNYFFKLYQNNDPKHTSSLCTSYLTENDVFWFLFIS</sequence>
<evidence type="ECO:0000313" key="1">
    <source>
        <dbReference type="EMBL" id="RNA34269.1"/>
    </source>
</evidence>